<dbReference type="AlphaFoldDB" id="A0A3N7HTI2"/>
<reference evidence="8 9" key="1">
    <citation type="submission" date="2018-08" db="EMBL/GenBank/DDBJ databases">
        <authorList>
            <person name="Khan S.A."/>
            <person name="Jeon C.O."/>
            <person name="Chun B.H."/>
            <person name="Jeong S.E."/>
        </authorList>
    </citation>
    <scope>NUCLEOTIDE SEQUENCE [LARGE SCALE GENOMIC DNA]</scope>
    <source>
        <strain evidence="8 9">S-16</strain>
    </source>
</reference>
<comment type="caution">
    <text evidence="8">The sequence shown here is derived from an EMBL/GenBank/DDBJ whole genome shotgun (WGS) entry which is preliminary data.</text>
</comment>
<dbReference type="InterPro" id="IPR022467">
    <property type="entry name" value="ABC_transprt_ATP-bd_su_PQQ"/>
</dbReference>
<dbReference type="PROSITE" id="PS50893">
    <property type="entry name" value="ABC_TRANSPORTER_2"/>
    <property type="match status" value="1"/>
</dbReference>
<dbReference type="GO" id="GO:0005524">
    <property type="term" value="F:ATP binding"/>
    <property type="evidence" value="ECO:0007669"/>
    <property type="project" value="UniProtKB-KW"/>
</dbReference>
<keyword evidence="9" id="KW-1185">Reference proteome</keyword>
<dbReference type="InterPro" id="IPR003439">
    <property type="entry name" value="ABC_transporter-like_ATP-bd"/>
</dbReference>
<keyword evidence="4" id="KW-1003">Cell membrane</keyword>
<evidence type="ECO:0000256" key="2">
    <source>
        <dbReference type="ARBA" id="ARBA00022448"/>
    </source>
</evidence>
<dbReference type="InterPro" id="IPR027417">
    <property type="entry name" value="P-loop_NTPase"/>
</dbReference>
<dbReference type="InterPro" id="IPR003593">
    <property type="entry name" value="AAA+_ATPase"/>
</dbReference>
<dbReference type="Pfam" id="PF00005">
    <property type="entry name" value="ABC_tran"/>
    <property type="match status" value="1"/>
</dbReference>
<comment type="similarity">
    <text evidence="1">Belongs to the ABC transporter superfamily.</text>
</comment>
<dbReference type="SUPFAM" id="SSF52540">
    <property type="entry name" value="P-loop containing nucleoside triphosphate hydrolases"/>
    <property type="match status" value="1"/>
</dbReference>
<evidence type="ECO:0000256" key="4">
    <source>
        <dbReference type="ARBA" id="ARBA00022475"/>
    </source>
</evidence>
<dbReference type="Gene3D" id="3.40.50.300">
    <property type="entry name" value="P-loop containing nucleotide triphosphate hydrolases"/>
    <property type="match status" value="1"/>
</dbReference>
<dbReference type="EMBL" id="QUSW01000001">
    <property type="protein sequence ID" value="RQP25627.1"/>
    <property type="molecule type" value="Genomic_DNA"/>
</dbReference>
<name>A0A3N7HTI2_9BURK</name>
<reference evidence="8 9" key="2">
    <citation type="submission" date="2018-12" db="EMBL/GenBank/DDBJ databases">
        <title>Rhizobacter gummiphilus sp. nov., a rubber-degrading bacterium isolated from the soil of a botanical garden in Japan.</title>
        <authorList>
            <person name="Shunsuke S.S."/>
        </authorList>
    </citation>
    <scope>NUCLEOTIDE SEQUENCE [LARGE SCALE GENOMIC DNA]</scope>
    <source>
        <strain evidence="8 9">S-16</strain>
    </source>
</reference>
<gene>
    <name evidence="8" type="ORF">DZC73_00680</name>
</gene>
<dbReference type="PANTHER" id="PTHR42711:SF5">
    <property type="entry name" value="ABC TRANSPORTER ATP-BINDING PROTEIN NATA"/>
    <property type="match status" value="1"/>
</dbReference>
<evidence type="ECO:0000256" key="3">
    <source>
        <dbReference type="ARBA" id="ARBA00022458"/>
    </source>
</evidence>
<keyword evidence="2" id="KW-0813">Transport</keyword>
<proteinExistence type="inferred from homology"/>
<keyword evidence="3" id="KW-0536">Nodulation</keyword>
<dbReference type="PANTHER" id="PTHR42711">
    <property type="entry name" value="ABC TRANSPORTER ATP-BINDING PROTEIN"/>
    <property type="match status" value="1"/>
</dbReference>
<keyword evidence="5" id="KW-0547">Nucleotide-binding</keyword>
<dbReference type="Proteomes" id="UP000267464">
    <property type="component" value="Unassembled WGS sequence"/>
</dbReference>
<protein>
    <submittedName>
        <fullName evidence="8">ATP-binding cassette domain-containing protein</fullName>
    </submittedName>
</protein>
<dbReference type="InterPro" id="IPR050763">
    <property type="entry name" value="ABC_transporter_ATP-binding"/>
</dbReference>
<keyword evidence="6 8" id="KW-0067">ATP-binding</keyword>
<keyword evidence="4" id="KW-0472">Membrane</keyword>
<evidence type="ECO:0000259" key="7">
    <source>
        <dbReference type="PROSITE" id="PS50893"/>
    </source>
</evidence>
<dbReference type="RefSeq" id="WP_124538280.1">
    <property type="nucleotide sequence ID" value="NZ_QUSW01000001.1"/>
</dbReference>
<organism evidence="8 9">
    <name type="scientific">Piscinibacter terrae</name>
    <dbReference type="NCBI Taxonomy" id="2496871"/>
    <lineage>
        <taxon>Bacteria</taxon>
        <taxon>Pseudomonadati</taxon>
        <taxon>Pseudomonadota</taxon>
        <taxon>Betaproteobacteria</taxon>
        <taxon>Burkholderiales</taxon>
        <taxon>Sphaerotilaceae</taxon>
        <taxon>Piscinibacter</taxon>
    </lineage>
</organism>
<evidence type="ECO:0000313" key="9">
    <source>
        <dbReference type="Proteomes" id="UP000267464"/>
    </source>
</evidence>
<evidence type="ECO:0000256" key="5">
    <source>
        <dbReference type="ARBA" id="ARBA00022741"/>
    </source>
</evidence>
<evidence type="ECO:0000313" key="8">
    <source>
        <dbReference type="EMBL" id="RQP25627.1"/>
    </source>
</evidence>
<sequence length="237" mass="25639">MLSVRGLVKRYGARTALDGIDLDIPRGRFVALLGPNGAGKSTLFQVLTGLFASDAGEVQVDGIDLRRHAARALARIGVVFQQPSLDLDLSLARNLQLHADLHGLRSRPARQRMAEGCERFGLADRMHRPVRELSGGQRRKVELIRAGLHEPGLLLMDEATAGLDPQSRRDLLAEMNGSVTRRGASVLWATHLVDEAEAADRVMVLHRGRVLADGAPAEVAQRLGGGSLEQAFLRATA</sequence>
<dbReference type="SMART" id="SM00382">
    <property type="entry name" value="AAA"/>
    <property type="match status" value="1"/>
</dbReference>
<dbReference type="NCBIfam" id="TIGR03864">
    <property type="entry name" value="PQQ_ABC_ATP"/>
    <property type="match status" value="1"/>
</dbReference>
<accession>A0A3N7HTI2</accession>
<evidence type="ECO:0000256" key="1">
    <source>
        <dbReference type="ARBA" id="ARBA00005417"/>
    </source>
</evidence>
<evidence type="ECO:0000256" key="6">
    <source>
        <dbReference type="ARBA" id="ARBA00022840"/>
    </source>
</evidence>
<dbReference type="GO" id="GO:0016887">
    <property type="term" value="F:ATP hydrolysis activity"/>
    <property type="evidence" value="ECO:0007669"/>
    <property type="project" value="InterPro"/>
</dbReference>
<dbReference type="OrthoDB" id="9811169at2"/>
<feature type="domain" description="ABC transporter" evidence="7">
    <location>
        <begin position="2"/>
        <end position="232"/>
    </location>
</feature>